<evidence type="ECO:0000259" key="4">
    <source>
        <dbReference type="PROSITE" id="PS01124"/>
    </source>
</evidence>
<dbReference type="AlphaFoldDB" id="A0A840VMR4"/>
<comment type="caution">
    <text evidence="5">The sequence shown here is derived from an EMBL/GenBank/DDBJ whole genome shotgun (WGS) entry which is preliminary data.</text>
</comment>
<dbReference type="Gene3D" id="1.10.10.60">
    <property type="entry name" value="Homeodomain-like"/>
    <property type="match status" value="1"/>
</dbReference>
<dbReference type="SMART" id="SM00342">
    <property type="entry name" value="HTH_ARAC"/>
    <property type="match status" value="1"/>
</dbReference>
<gene>
    <name evidence="5" type="ORF">HNP71_002689</name>
</gene>
<keyword evidence="3" id="KW-0804">Transcription</keyword>
<dbReference type="PANTHER" id="PTHR46796:SF6">
    <property type="entry name" value="ARAC SUBFAMILY"/>
    <property type="match status" value="1"/>
</dbReference>
<dbReference type="InterPro" id="IPR050204">
    <property type="entry name" value="AraC_XylS_family_regulators"/>
</dbReference>
<dbReference type="PRINTS" id="PR00032">
    <property type="entry name" value="HTHARAC"/>
</dbReference>
<dbReference type="Pfam" id="PF12833">
    <property type="entry name" value="HTH_18"/>
    <property type="match status" value="1"/>
</dbReference>
<dbReference type="InterPro" id="IPR018062">
    <property type="entry name" value="HTH_AraC-typ_CS"/>
</dbReference>
<keyword evidence="1" id="KW-0805">Transcription regulation</keyword>
<dbReference type="PANTHER" id="PTHR46796">
    <property type="entry name" value="HTH-TYPE TRANSCRIPTIONAL ACTIVATOR RHAS-RELATED"/>
    <property type="match status" value="1"/>
</dbReference>
<dbReference type="Pfam" id="PF14525">
    <property type="entry name" value="AraC_binding_2"/>
    <property type="match status" value="1"/>
</dbReference>
<proteinExistence type="predicted"/>
<evidence type="ECO:0000256" key="3">
    <source>
        <dbReference type="ARBA" id="ARBA00023163"/>
    </source>
</evidence>
<evidence type="ECO:0000313" key="5">
    <source>
        <dbReference type="EMBL" id="MBB5374415.1"/>
    </source>
</evidence>
<keyword evidence="2 5" id="KW-0238">DNA-binding</keyword>
<sequence>MSLECYSTAGVALGERAAYWSAVISDTYFPLHLSYRDETRFDGRVERRMLGPVSLSRLRTEAAQYERFTDQIRTGEAGHYLVTIPCSTPVQFHQLGRTVTCGMGGFLLERGDEPYRFSYDARNDLFVMKVSREALSARVYQPDRFCASVFDGRDGLGGLFAETVRRAHAMAADLVAGDILGRQLIELLALSLDRQADCSESVPSVTRAAHLLRAQKAIRQHLSDPDLSPETVAAACGISKRYLHELFNETGTTVAQYIRVCRLHAARDMLQMPGQQRLSTIAYHFGFCDQAQFSRQFRELFGQSPRAYRDALHGGGKPN</sequence>
<dbReference type="GO" id="GO:0003700">
    <property type="term" value="F:DNA-binding transcription factor activity"/>
    <property type="evidence" value="ECO:0007669"/>
    <property type="project" value="InterPro"/>
</dbReference>
<dbReference type="InterPro" id="IPR009057">
    <property type="entry name" value="Homeodomain-like_sf"/>
</dbReference>
<name>A0A840VMR4_9PROT</name>
<evidence type="ECO:0000256" key="1">
    <source>
        <dbReference type="ARBA" id="ARBA00023015"/>
    </source>
</evidence>
<dbReference type="Proteomes" id="UP000553706">
    <property type="component" value="Unassembled WGS sequence"/>
</dbReference>
<evidence type="ECO:0000313" key="6">
    <source>
        <dbReference type="Proteomes" id="UP000553706"/>
    </source>
</evidence>
<protein>
    <submittedName>
        <fullName evidence="5">AraC-like DNA-binding protein</fullName>
    </submittedName>
</protein>
<evidence type="ECO:0000256" key="2">
    <source>
        <dbReference type="ARBA" id="ARBA00023125"/>
    </source>
</evidence>
<accession>A0A840VMR4</accession>
<feature type="domain" description="HTH araC/xylS-type" evidence="4">
    <location>
        <begin position="212"/>
        <end position="311"/>
    </location>
</feature>
<dbReference type="InterPro" id="IPR035418">
    <property type="entry name" value="AraC-bd_2"/>
</dbReference>
<dbReference type="PROSITE" id="PS00041">
    <property type="entry name" value="HTH_ARAC_FAMILY_1"/>
    <property type="match status" value="1"/>
</dbReference>
<organism evidence="5 6">
    <name type="scientific">Acidocella aromatica</name>
    <dbReference type="NCBI Taxonomy" id="1303579"/>
    <lineage>
        <taxon>Bacteria</taxon>
        <taxon>Pseudomonadati</taxon>
        <taxon>Pseudomonadota</taxon>
        <taxon>Alphaproteobacteria</taxon>
        <taxon>Acetobacterales</taxon>
        <taxon>Acidocellaceae</taxon>
        <taxon>Acidocella</taxon>
    </lineage>
</organism>
<reference evidence="5 6" key="1">
    <citation type="submission" date="2020-08" db="EMBL/GenBank/DDBJ databases">
        <title>Genomic Encyclopedia of Type Strains, Phase IV (KMG-IV): sequencing the most valuable type-strain genomes for metagenomic binning, comparative biology and taxonomic classification.</title>
        <authorList>
            <person name="Goeker M."/>
        </authorList>
    </citation>
    <scope>NUCLEOTIDE SEQUENCE [LARGE SCALE GENOMIC DNA]</scope>
    <source>
        <strain evidence="5 6">DSM 27026</strain>
    </source>
</reference>
<dbReference type="RefSeq" id="WP_183267434.1">
    <property type="nucleotide sequence ID" value="NZ_JACHFJ010000017.1"/>
</dbReference>
<dbReference type="SUPFAM" id="SSF46689">
    <property type="entry name" value="Homeodomain-like"/>
    <property type="match status" value="1"/>
</dbReference>
<dbReference type="InterPro" id="IPR018060">
    <property type="entry name" value="HTH_AraC"/>
</dbReference>
<keyword evidence="6" id="KW-1185">Reference proteome</keyword>
<dbReference type="InterPro" id="IPR020449">
    <property type="entry name" value="Tscrpt_reg_AraC-type_HTH"/>
</dbReference>
<dbReference type="PROSITE" id="PS01124">
    <property type="entry name" value="HTH_ARAC_FAMILY_2"/>
    <property type="match status" value="1"/>
</dbReference>
<dbReference type="GO" id="GO:0043565">
    <property type="term" value="F:sequence-specific DNA binding"/>
    <property type="evidence" value="ECO:0007669"/>
    <property type="project" value="InterPro"/>
</dbReference>
<dbReference type="EMBL" id="JACHFJ010000017">
    <property type="protein sequence ID" value="MBB5374415.1"/>
    <property type="molecule type" value="Genomic_DNA"/>
</dbReference>